<accession>A0A1E1LTR0</accession>
<sequence length="247" mass="28997">MPVRRHEPSRYRARVAPMGIPQYREQRRSQSSSQASEDAYDHLRDFSPFEPSVPLIPARMSGTRWTDILEEPSSDREQNTIDFALRYHSMEQDTESNRSDTHSQRDETSQPDKLQLLHVDNWEEEEAYDEPVPSCIHYSIEWTVTFNNKLISKDTEQNLVLAPIFYWPLFLQPKLEKLLCKKLPSNKRDRPDGTNVVVSVTERSERDLTKRFDETDIDWPVVEKQLLAWGELFRAGKKLGWIYPSTT</sequence>
<dbReference type="Proteomes" id="UP000178912">
    <property type="component" value="Unassembled WGS sequence"/>
</dbReference>
<dbReference type="AlphaFoldDB" id="A0A1E1LTR0"/>
<dbReference type="OrthoDB" id="4232626at2759"/>
<protein>
    <submittedName>
        <fullName evidence="2">Uncharacterized protein</fullName>
    </submittedName>
</protein>
<gene>
    <name evidence="2" type="ORF">RAG0_17336</name>
</gene>
<evidence type="ECO:0000256" key="1">
    <source>
        <dbReference type="SAM" id="MobiDB-lite"/>
    </source>
</evidence>
<reference evidence="3" key="1">
    <citation type="submission" date="2016-03" db="EMBL/GenBank/DDBJ databases">
        <authorList>
            <person name="Guldener U."/>
        </authorList>
    </citation>
    <scope>NUCLEOTIDE SEQUENCE [LARGE SCALE GENOMIC DNA]</scope>
    <source>
        <strain evidence="3">04CH-RAC-A.6.1</strain>
    </source>
</reference>
<feature type="compositionally biased region" description="Basic and acidic residues" evidence="1">
    <location>
        <begin position="91"/>
        <end position="110"/>
    </location>
</feature>
<feature type="region of interest" description="Disordered" evidence="1">
    <location>
        <begin position="91"/>
        <end position="113"/>
    </location>
</feature>
<evidence type="ECO:0000313" key="3">
    <source>
        <dbReference type="Proteomes" id="UP000178912"/>
    </source>
</evidence>
<feature type="compositionally biased region" description="Basic and acidic residues" evidence="1">
    <location>
        <begin position="1"/>
        <end position="10"/>
    </location>
</feature>
<feature type="region of interest" description="Disordered" evidence="1">
    <location>
        <begin position="1"/>
        <end position="47"/>
    </location>
</feature>
<name>A0A1E1LTR0_9HELO</name>
<dbReference type="EMBL" id="FJUX01000217">
    <property type="protein sequence ID" value="CZT13844.1"/>
    <property type="molecule type" value="Genomic_DNA"/>
</dbReference>
<keyword evidence="3" id="KW-1185">Reference proteome</keyword>
<proteinExistence type="predicted"/>
<evidence type="ECO:0000313" key="2">
    <source>
        <dbReference type="EMBL" id="CZT13844.1"/>
    </source>
</evidence>
<organism evidence="2 3">
    <name type="scientific">Rhynchosporium agropyri</name>
    <dbReference type="NCBI Taxonomy" id="914238"/>
    <lineage>
        <taxon>Eukaryota</taxon>
        <taxon>Fungi</taxon>
        <taxon>Dikarya</taxon>
        <taxon>Ascomycota</taxon>
        <taxon>Pezizomycotina</taxon>
        <taxon>Leotiomycetes</taxon>
        <taxon>Helotiales</taxon>
        <taxon>Ploettnerulaceae</taxon>
        <taxon>Rhynchosporium</taxon>
    </lineage>
</organism>